<dbReference type="OrthoDB" id="199946at2"/>
<evidence type="ECO:0000256" key="2">
    <source>
        <dbReference type="ARBA" id="ARBA00012438"/>
    </source>
</evidence>
<dbReference type="AlphaFoldDB" id="A0A4R3MPD4"/>
<evidence type="ECO:0000313" key="12">
    <source>
        <dbReference type="Proteomes" id="UP000294902"/>
    </source>
</evidence>
<keyword evidence="9" id="KW-0812">Transmembrane</keyword>
<gene>
    <name evidence="11" type="ORF">EDC18_102147</name>
</gene>
<dbReference type="GO" id="GO:0016020">
    <property type="term" value="C:membrane"/>
    <property type="evidence" value="ECO:0007669"/>
    <property type="project" value="InterPro"/>
</dbReference>
<dbReference type="Proteomes" id="UP000294902">
    <property type="component" value="Unassembled WGS sequence"/>
</dbReference>
<evidence type="ECO:0000256" key="5">
    <source>
        <dbReference type="ARBA" id="ARBA00022741"/>
    </source>
</evidence>
<feature type="transmembrane region" description="Helical" evidence="9">
    <location>
        <begin position="83"/>
        <end position="106"/>
    </location>
</feature>
<dbReference type="RefSeq" id="WP_132250282.1">
    <property type="nucleotide sequence ID" value="NZ_SMAL01000002.1"/>
</dbReference>
<dbReference type="GO" id="GO:0046983">
    <property type="term" value="F:protein dimerization activity"/>
    <property type="evidence" value="ECO:0007669"/>
    <property type="project" value="InterPro"/>
</dbReference>
<dbReference type="InterPro" id="IPR036890">
    <property type="entry name" value="HATPase_C_sf"/>
</dbReference>
<evidence type="ECO:0000256" key="9">
    <source>
        <dbReference type="SAM" id="Phobius"/>
    </source>
</evidence>
<keyword evidence="5" id="KW-0547">Nucleotide-binding</keyword>
<dbReference type="GO" id="GO:0005524">
    <property type="term" value="F:ATP binding"/>
    <property type="evidence" value="ECO:0007669"/>
    <property type="project" value="UniProtKB-KW"/>
</dbReference>
<dbReference type="SUPFAM" id="SSF55874">
    <property type="entry name" value="ATPase domain of HSP90 chaperone/DNA topoisomerase II/histidine kinase"/>
    <property type="match status" value="1"/>
</dbReference>
<dbReference type="Pfam" id="PF07730">
    <property type="entry name" value="HisKA_3"/>
    <property type="match status" value="1"/>
</dbReference>
<evidence type="ECO:0000256" key="8">
    <source>
        <dbReference type="ARBA" id="ARBA00023012"/>
    </source>
</evidence>
<dbReference type="Gene3D" id="1.20.5.1930">
    <property type="match status" value="1"/>
</dbReference>
<evidence type="ECO:0000256" key="4">
    <source>
        <dbReference type="ARBA" id="ARBA00022679"/>
    </source>
</evidence>
<keyword evidence="9" id="KW-1133">Transmembrane helix</keyword>
<feature type="domain" description="Signal transduction histidine kinase subgroup 3 dimerisation and phosphoacceptor" evidence="10">
    <location>
        <begin position="174"/>
        <end position="239"/>
    </location>
</feature>
<sequence>MNDNETFISPEIYGTIYRLIGVILLCLLWIRTDSTIVGFFFTLFIVNMMLLRWRFNQLHWTLIIDVLVCISVSVIWPYGLYGLVLIVFNTLFINIGLLVLPIAIYVFVQGDYPLMVMLIQSLFVGFLLEKWKAQKNKDLAQIDFNSQKRRELESLKDELLTANIQVARMAEVSERSRISREIHDNAGHEIIAAYMSLQVIESLIDNDSKEIKEMFKESIKRLEMGIEKIRYTVHDLTPLTEVGIECLNKLCSEFTFCPIEFKVFGDSSKVPIYLWNILEPCLKEALTNIMKHSMAKKVNVTLDITPYIVRLCVENNGIKNNKDLSGIGLRNLRHRVGAVGGNISTDTSDGFRLICVLPIEPKGGFL</sequence>
<dbReference type="Gene3D" id="3.30.565.10">
    <property type="entry name" value="Histidine kinase-like ATPase, C-terminal domain"/>
    <property type="match status" value="1"/>
</dbReference>
<dbReference type="InterPro" id="IPR050482">
    <property type="entry name" value="Sensor_HK_TwoCompSys"/>
</dbReference>
<dbReference type="GO" id="GO:0000155">
    <property type="term" value="F:phosphorelay sensor kinase activity"/>
    <property type="evidence" value="ECO:0007669"/>
    <property type="project" value="InterPro"/>
</dbReference>
<name>A0A4R3MPD4_9FIRM</name>
<comment type="catalytic activity">
    <reaction evidence="1">
        <text>ATP + protein L-histidine = ADP + protein N-phospho-L-histidine.</text>
        <dbReference type="EC" id="2.7.13.3"/>
    </reaction>
</comment>
<keyword evidence="7" id="KW-0067">ATP-binding</keyword>
<proteinExistence type="predicted"/>
<protein>
    <recommendedName>
        <fullName evidence="2">histidine kinase</fullName>
        <ecNumber evidence="2">2.7.13.3</ecNumber>
    </recommendedName>
</protein>
<dbReference type="InterPro" id="IPR011712">
    <property type="entry name" value="Sig_transdc_His_kin_sub3_dim/P"/>
</dbReference>
<keyword evidence="9" id="KW-0472">Membrane</keyword>
<feature type="transmembrane region" description="Helical" evidence="9">
    <location>
        <begin position="37"/>
        <end position="53"/>
    </location>
</feature>
<keyword evidence="4" id="KW-0808">Transferase</keyword>
<evidence type="ECO:0000259" key="10">
    <source>
        <dbReference type="Pfam" id="PF07730"/>
    </source>
</evidence>
<feature type="transmembrane region" description="Helical" evidence="9">
    <location>
        <begin position="12"/>
        <end position="30"/>
    </location>
</feature>
<dbReference type="CDD" id="cd16917">
    <property type="entry name" value="HATPase_UhpB-NarQ-NarX-like"/>
    <property type="match status" value="1"/>
</dbReference>
<dbReference type="PANTHER" id="PTHR24421:SF10">
    <property type="entry name" value="NITRATE_NITRITE SENSOR PROTEIN NARQ"/>
    <property type="match status" value="1"/>
</dbReference>
<keyword evidence="8" id="KW-0902">Two-component regulatory system</keyword>
<evidence type="ECO:0000256" key="1">
    <source>
        <dbReference type="ARBA" id="ARBA00000085"/>
    </source>
</evidence>
<evidence type="ECO:0000256" key="7">
    <source>
        <dbReference type="ARBA" id="ARBA00022840"/>
    </source>
</evidence>
<dbReference type="EMBL" id="SMAL01000002">
    <property type="protein sequence ID" value="TCT16131.1"/>
    <property type="molecule type" value="Genomic_DNA"/>
</dbReference>
<accession>A0A4R3MPD4</accession>
<feature type="transmembrane region" description="Helical" evidence="9">
    <location>
        <begin position="59"/>
        <end position="76"/>
    </location>
</feature>
<keyword evidence="12" id="KW-1185">Reference proteome</keyword>
<organism evidence="11 12">
    <name type="scientific">Natranaerovirga pectinivora</name>
    <dbReference type="NCBI Taxonomy" id="682400"/>
    <lineage>
        <taxon>Bacteria</taxon>
        <taxon>Bacillati</taxon>
        <taxon>Bacillota</taxon>
        <taxon>Clostridia</taxon>
        <taxon>Lachnospirales</taxon>
        <taxon>Natranaerovirgaceae</taxon>
        <taxon>Natranaerovirga</taxon>
    </lineage>
</organism>
<dbReference type="EC" id="2.7.13.3" evidence="2"/>
<evidence type="ECO:0000313" key="11">
    <source>
        <dbReference type="EMBL" id="TCT16131.1"/>
    </source>
</evidence>
<reference evidence="11 12" key="1">
    <citation type="submission" date="2019-03" db="EMBL/GenBank/DDBJ databases">
        <title>Genomic Encyclopedia of Type Strains, Phase IV (KMG-IV): sequencing the most valuable type-strain genomes for metagenomic binning, comparative biology and taxonomic classification.</title>
        <authorList>
            <person name="Goeker M."/>
        </authorList>
    </citation>
    <scope>NUCLEOTIDE SEQUENCE [LARGE SCALE GENOMIC DNA]</scope>
    <source>
        <strain evidence="11 12">DSM 24629</strain>
    </source>
</reference>
<keyword evidence="6 11" id="KW-0418">Kinase</keyword>
<evidence type="ECO:0000256" key="3">
    <source>
        <dbReference type="ARBA" id="ARBA00022553"/>
    </source>
</evidence>
<keyword evidence="3" id="KW-0597">Phosphoprotein</keyword>
<dbReference type="PANTHER" id="PTHR24421">
    <property type="entry name" value="NITRATE/NITRITE SENSOR PROTEIN NARX-RELATED"/>
    <property type="match status" value="1"/>
</dbReference>
<comment type="caution">
    <text evidence="11">The sequence shown here is derived from an EMBL/GenBank/DDBJ whole genome shotgun (WGS) entry which is preliminary data.</text>
</comment>
<evidence type="ECO:0000256" key="6">
    <source>
        <dbReference type="ARBA" id="ARBA00022777"/>
    </source>
</evidence>